<dbReference type="Pfam" id="PF00532">
    <property type="entry name" value="Peripla_BP_1"/>
    <property type="match status" value="1"/>
</dbReference>
<sequence length="333" mass="36812">MNIKELAQYLNLSTATVSKALNNKDDISSHTKQKVLNAAIELGYKPNASAKYLRSGKVNTVALLLPAADGDNLLTASFFMRIAKGLHHSLKSSGIDSVIHITTDEEEEKALIARIVEQQRADAIILTDTKIEDERINWLHERNFPFVTMGQSRSLNGKFNWVDFNHALMGAECIHFAIKNGSQRIGVVTLGHESMHGHQFLEGCSSALVAAGLPVSPELIFYGDKTELSGVASMKHFQSLERQPDFIVFINDFQLSGAYNYLQLTLPKGHAAKNMICAIISSDFSSYLLPKPCMFEIDHDVIGRKLGEAVLQSVSSKEVINSLLDIHMTEVKN</sequence>
<dbReference type="InterPro" id="IPR028082">
    <property type="entry name" value="Peripla_BP_I"/>
</dbReference>
<dbReference type="RefSeq" id="WP_064548308.1">
    <property type="nucleotide sequence ID" value="NZ_LXEQ01000058.1"/>
</dbReference>
<organism evidence="5 6">
    <name type="scientific">Buttiauxella ferragutiae ATCC 51602</name>
    <dbReference type="NCBI Taxonomy" id="1354252"/>
    <lineage>
        <taxon>Bacteria</taxon>
        <taxon>Pseudomonadati</taxon>
        <taxon>Pseudomonadota</taxon>
        <taxon>Gammaproteobacteria</taxon>
        <taxon>Enterobacterales</taxon>
        <taxon>Enterobacteriaceae</taxon>
        <taxon>Buttiauxella</taxon>
    </lineage>
</organism>
<dbReference type="SUPFAM" id="SSF53822">
    <property type="entry name" value="Periplasmic binding protein-like I"/>
    <property type="match status" value="1"/>
</dbReference>
<proteinExistence type="predicted"/>
<keyword evidence="1" id="KW-0805">Transcription regulation</keyword>
<feature type="domain" description="HTH lacI-type" evidence="4">
    <location>
        <begin position="1"/>
        <end position="55"/>
    </location>
</feature>
<keyword evidence="6" id="KW-1185">Reference proteome</keyword>
<evidence type="ECO:0000256" key="2">
    <source>
        <dbReference type="ARBA" id="ARBA00023125"/>
    </source>
</evidence>
<evidence type="ECO:0000313" key="6">
    <source>
        <dbReference type="Proteomes" id="UP000078407"/>
    </source>
</evidence>
<dbReference type="PROSITE" id="PS50932">
    <property type="entry name" value="HTH_LACI_2"/>
    <property type="match status" value="1"/>
</dbReference>
<keyword evidence="3" id="KW-0804">Transcription</keyword>
<protein>
    <submittedName>
        <fullName evidence="5">AglR family transcriptional regulator</fullName>
    </submittedName>
</protein>
<evidence type="ECO:0000256" key="1">
    <source>
        <dbReference type="ARBA" id="ARBA00023015"/>
    </source>
</evidence>
<accession>A0ABX2W3J9</accession>
<comment type="caution">
    <text evidence="5">The sequence shown here is derived from an EMBL/GenBank/DDBJ whole genome shotgun (WGS) entry which is preliminary data.</text>
</comment>
<dbReference type="SUPFAM" id="SSF47413">
    <property type="entry name" value="lambda repressor-like DNA-binding domains"/>
    <property type="match status" value="1"/>
</dbReference>
<dbReference type="Gene3D" id="3.40.50.2300">
    <property type="match status" value="2"/>
</dbReference>
<dbReference type="InterPro" id="IPR010982">
    <property type="entry name" value="Lambda_DNA-bd_dom_sf"/>
</dbReference>
<keyword evidence="2" id="KW-0238">DNA-binding</keyword>
<name>A0ABX2W3J9_9ENTR</name>
<gene>
    <name evidence="5" type="ORF">M976_04086</name>
</gene>
<dbReference type="Proteomes" id="UP000078407">
    <property type="component" value="Unassembled WGS sequence"/>
</dbReference>
<dbReference type="PANTHER" id="PTHR30146:SF109">
    <property type="entry name" value="HTH-TYPE TRANSCRIPTIONAL REGULATOR GALS"/>
    <property type="match status" value="1"/>
</dbReference>
<dbReference type="Pfam" id="PF00356">
    <property type="entry name" value="LacI"/>
    <property type="match status" value="1"/>
</dbReference>
<dbReference type="InterPro" id="IPR000843">
    <property type="entry name" value="HTH_LacI"/>
</dbReference>
<dbReference type="InterPro" id="IPR001761">
    <property type="entry name" value="Peripla_BP/Lac1_sug-bd_dom"/>
</dbReference>
<dbReference type="PANTHER" id="PTHR30146">
    <property type="entry name" value="LACI-RELATED TRANSCRIPTIONAL REPRESSOR"/>
    <property type="match status" value="1"/>
</dbReference>
<evidence type="ECO:0000313" key="5">
    <source>
        <dbReference type="EMBL" id="OAT25151.1"/>
    </source>
</evidence>
<dbReference type="Gene3D" id="1.10.260.40">
    <property type="entry name" value="lambda repressor-like DNA-binding domains"/>
    <property type="match status" value="1"/>
</dbReference>
<dbReference type="SMART" id="SM00354">
    <property type="entry name" value="HTH_LACI"/>
    <property type="match status" value="1"/>
</dbReference>
<evidence type="ECO:0000259" key="4">
    <source>
        <dbReference type="PROSITE" id="PS50932"/>
    </source>
</evidence>
<evidence type="ECO:0000256" key="3">
    <source>
        <dbReference type="ARBA" id="ARBA00023163"/>
    </source>
</evidence>
<dbReference type="EMBL" id="LXEQ01000058">
    <property type="protein sequence ID" value="OAT25151.1"/>
    <property type="molecule type" value="Genomic_DNA"/>
</dbReference>
<reference evidence="5 6" key="1">
    <citation type="submission" date="2016-04" db="EMBL/GenBank/DDBJ databases">
        <title>ATOL: Assembling a taxonomically balanced genome-scale reconstruction of the evolutionary history of the Enterobacteriaceae.</title>
        <authorList>
            <person name="Plunkett G.III."/>
            <person name="Neeno-Eckwall E.C."/>
            <person name="Glasner J.D."/>
            <person name="Perna N.T."/>
        </authorList>
    </citation>
    <scope>NUCLEOTIDE SEQUENCE [LARGE SCALE GENOMIC DNA]</scope>
    <source>
        <strain evidence="5 6">ATCC 51602</strain>
    </source>
</reference>
<dbReference type="CDD" id="cd01392">
    <property type="entry name" value="HTH_LacI"/>
    <property type="match status" value="1"/>
</dbReference>